<reference evidence="2" key="2">
    <citation type="journal article" date="2022" name="Elife">
        <title>Obligate sexual reproduction of a homothallic fungus closely related to the Cryptococcus pathogenic species complex.</title>
        <authorList>
            <person name="Passer A.R."/>
            <person name="Clancey S.A."/>
            <person name="Shea T."/>
            <person name="David-Palma M."/>
            <person name="Averette A.F."/>
            <person name="Boekhout T."/>
            <person name="Porcel B.M."/>
            <person name="Nowrousian M."/>
            <person name="Cuomo C.A."/>
            <person name="Sun S."/>
            <person name="Heitman J."/>
            <person name="Coelho M.A."/>
        </authorList>
    </citation>
    <scope>NUCLEOTIDE SEQUENCE</scope>
    <source>
        <strain evidence="2">CBS 7841</strain>
    </source>
</reference>
<dbReference type="AlphaFoldDB" id="A0A1E3I5T0"/>
<evidence type="ECO:0000313" key="3">
    <source>
        <dbReference type="Proteomes" id="UP000094043"/>
    </source>
</evidence>
<evidence type="ECO:0000313" key="2">
    <source>
        <dbReference type="EMBL" id="WVN89089.1"/>
    </source>
</evidence>
<feature type="compositionally biased region" description="Polar residues" evidence="1">
    <location>
        <begin position="89"/>
        <end position="107"/>
    </location>
</feature>
<dbReference type="KEGG" id="cdep:91088515"/>
<name>A0A1E3I5T0_9TREE</name>
<dbReference type="VEuPathDB" id="FungiDB:L203_05312"/>
<reference evidence="2" key="1">
    <citation type="submission" date="2016-06" db="EMBL/GenBank/DDBJ databases">
        <authorList>
            <person name="Cuomo C."/>
            <person name="Litvintseva A."/>
            <person name="Heitman J."/>
            <person name="Chen Y."/>
            <person name="Sun S."/>
            <person name="Springer D."/>
            <person name="Dromer F."/>
            <person name="Young S."/>
            <person name="Zeng Q."/>
            <person name="Chapman S."/>
            <person name="Gujja S."/>
            <person name="Saif S."/>
            <person name="Birren B."/>
        </authorList>
    </citation>
    <scope>NUCLEOTIDE SEQUENCE</scope>
    <source>
        <strain evidence="2">CBS 7841</strain>
    </source>
</reference>
<dbReference type="GeneID" id="91088515"/>
<proteinExistence type="predicted"/>
<gene>
    <name evidence="2" type="ORF">L203_104305</name>
</gene>
<sequence length="669" mass="71283">MNAFRTLPILHRPSRSSSPAPPTVQPTNASGIPASSEKRRSRSLSRQVADKVSSLQLSTNGNSTPTNGSMAPSSNTSSQPVGKRLSPPGSRSSTPNNFASPLPTVTTGEGPANGYMDVISLRLNETVNKAIAGVDFNNKKGFKKGNGLLVGEAVVKELPEPPFDAYLMRAILRTSVRSLSIYTTRLESLLLPSLTDASFFAPFNFSPSGYPLNPVQYFALSIAHAAWETCETLELTLESGKWPKFVCEALRPIMDKLDLVVSKVVQSLLLTLKKELIASLARTEGISPPGNKPIGLTTIPTPTSAAPLPKDANSLPSTGLAKEQSASGVPRTLTIPSCLQSFASRVDGARKIFEIVAKPCADDGEGWITSIVVAVIWKGICVIAEMDPGPLGRPPSPSSVTRALAGLGKEKEAVNGISSSSSLHGVTAKLASSFSLPSRSQSRASSPPRNKASLDPITLALYSLEALVKRLVTGLVQSPSPADYQDEHLAREALSEAVEALKSFRIISSAMYTGSRPSARLLASARRLRDDVEDPVEDELDNAMEDIQPPILFSVVSHQANMLLSSLSTEKVHMKLCHPSEAWGRAPGEYERQVLATFSSADDSARQVALAMKPEIERVLSQLSSLVSQRGLASKESKEQDTLAEAVECVKCLGVLCDARCGVKAGGDH</sequence>
<dbReference type="Proteomes" id="UP000094043">
    <property type="component" value="Chromosome 5"/>
</dbReference>
<keyword evidence="3" id="KW-1185">Reference proteome</keyword>
<accession>A0A1E3I5T0</accession>
<dbReference type="RefSeq" id="XP_066069789.1">
    <property type="nucleotide sequence ID" value="XM_066213692.1"/>
</dbReference>
<dbReference type="OrthoDB" id="1734943at2759"/>
<reference evidence="2" key="3">
    <citation type="submission" date="2024-01" db="EMBL/GenBank/DDBJ databases">
        <authorList>
            <person name="Coelho M.A."/>
            <person name="David-Palma M."/>
            <person name="Shea T."/>
            <person name="Sun S."/>
            <person name="Cuomo C.A."/>
            <person name="Heitman J."/>
        </authorList>
    </citation>
    <scope>NUCLEOTIDE SEQUENCE</scope>
    <source>
        <strain evidence="2">CBS 7841</strain>
    </source>
</reference>
<feature type="compositionally biased region" description="Polar residues" evidence="1">
    <location>
        <begin position="53"/>
        <end position="80"/>
    </location>
</feature>
<dbReference type="EMBL" id="CP143788">
    <property type="protein sequence ID" value="WVN89089.1"/>
    <property type="molecule type" value="Genomic_DNA"/>
</dbReference>
<feature type="region of interest" description="Disordered" evidence="1">
    <location>
        <begin position="1"/>
        <end position="111"/>
    </location>
</feature>
<protein>
    <submittedName>
        <fullName evidence="2">Uncharacterized protein</fullName>
    </submittedName>
</protein>
<evidence type="ECO:0000256" key="1">
    <source>
        <dbReference type="SAM" id="MobiDB-lite"/>
    </source>
</evidence>
<organism evidence="2 3">
    <name type="scientific">Cryptococcus depauperatus CBS 7841</name>
    <dbReference type="NCBI Taxonomy" id="1295531"/>
    <lineage>
        <taxon>Eukaryota</taxon>
        <taxon>Fungi</taxon>
        <taxon>Dikarya</taxon>
        <taxon>Basidiomycota</taxon>
        <taxon>Agaricomycotina</taxon>
        <taxon>Tremellomycetes</taxon>
        <taxon>Tremellales</taxon>
        <taxon>Cryptococcaceae</taxon>
        <taxon>Cryptococcus</taxon>
    </lineage>
</organism>